<dbReference type="InterPro" id="IPR023095">
    <property type="entry name" value="Ade_MeTrfase_dom_2"/>
</dbReference>
<dbReference type="InterPro" id="IPR029063">
    <property type="entry name" value="SAM-dependent_MTases_sf"/>
</dbReference>
<keyword evidence="4" id="KW-0808">Transferase</keyword>
<proteinExistence type="inferred from homology"/>
<dbReference type="GO" id="GO:0032259">
    <property type="term" value="P:methylation"/>
    <property type="evidence" value="ECO:0007669"/>
    <property type="project" value="UniProtKB-KW"/>
</dbReference>
<dbReference type="PANTHER" id="PTHR30481">
    <property type="entry name" value="DNA ADENINE METHYLASE"/>
    <property type="match status" value="1"/>
</dbReference>
<evidence type="ECO:0000256" key="2">
    <source>
        <dbReference type="ARBA" id="ARBA00011900"/>
    </source>
</evidence>
<reference evidence="7 8" key="1">
    <citation type="journal article" date="2016" name="Antonie Van Leeuwenhoek">
        <title>Dongia soli sp. nov., isolated from soil from Dokdo, Korea.</title>
        <authorList>
            <person name="Kim D.U."/>
            <person name="Lee H."/>
            <person name="Kim H."/>
            <person name="Kim S.G."/>
            <person name="Ka J.O."/>
        </authorList>
    </citation>
    <scope>NUCLEOTIDE SEQUENCE [LARGE SCALE GENOMIC DNA]</scope>
    <source>
        <strain evidence="7 8">D78</strain>
    </source>
</reference>
<evidence type="ECO:0000313" key="8">
    <source>
        <dbReference type="Proteomes" id="UP001279642"/>
    </source>
</evidence>
<dbReference type="InterPro" id="IPR012327">
    <property type="entry name" value="MeTrfase_D12"/>
</dbReference>
<keyword evidence="5" id="KW-0949">S-adenosyl-L-methionine</keyword>
<keyword evidence="8" id="KW-1185">Reference proteome</keyword>
<dbReference type="EC" id="2.1.1.72" evidence="2"/>
<organism evidence="7 8">
    <name type="scientific">Dongia soli</name>
    <dbReference type="NCBI Taxonomy" id="600628"/>
    <lineage>
        <taxon>Bacteria</taxon>
        <taxon>Pseudomonadati</taxon>
        <taxon>Pseudomonadota</taxon>
        <taxon>Alphaproteobacteria</taxon>
        <taxon>Rhodospirillales</taxon>
        <taxon>Dongiaceae</taxon>
        <taxon>Dongia</taxon>
    </lineage>
</organism>
<protein>
    <recommendedName>
        <fullName evidence="2">site-specific DNA-methyltransferase (adenine-specific)</fullName>
        <ecNumber evidence="2">2.1.1.72</ecNumber>
    </recommendedName>
</protein>
<accession>A0ABU5E984</accession>
<dbReference type="PIRSF" id="PIRSF000398">
    <property type="entry name" value="M_m6A_EcoRV"/>
    <property type="match status" value="1"/>
</dbReference>
<name>A0ABU5E984_9PROT</name>
<dbReference type="RefSeq" id="WP_320507363.1">
    <property type="nucleotide sequence ID" value="NZ_JAXCLW010000001.1"/>
</dbReference>
<comment type="catalytic activity">
    <reaction evidence="6">
        <text>a 2'-deoxyadenosine in DNA + S-adenosyl-L-methionine = an N(6)-methyl-2'-deoxyadenosine in DNA + S-adenosyl-L-homocysteine + H(+)</text>
        <dbReference type="Rhea" id="RHEA:15197"/>
        <dbReference type="Rhea" id="RHEA-COMP:12418"/>
        <dbReference type="Rhea" id="RHEA-COMP:12419"/>
        <dbReference type="ChEBI" id="CHEBI:15378"/>
        <dbReference type="ChEBI" id="CHEBI:57856"/>
        <dbReference type="ChEBI" id="CHEBI:59789"/>
        <dbReference type="ChEBI" id="CHEBI:90615"/>
        <dbReference type="ChEBI" id="CHEBI:90616"/>
        <dbReference type="EC" id="2.1.1.72"/>
    </reaction>
</comment>
<dbReference type="SUPFAM" id="SSF53335">
    <property type="entry name" value="S-adenosyl-L-methionine-dependent methyltransferases"/>
    <property type="match status" value="1"/>
</dbReference>
<evidence type="ECO:0000313" key="7">
    <source>
        <dbReference type="EMBL" id="MDY0882339.1"/>
    </source>
</evidence>
<evidence type="ECO:0000256" key="1">
    <source>
        <dbReference type="ARBA" id="ARBA00006594"/>
    </source>
</evidence>
<keyword evidence="3 7" id="KW-0489">Methyltransferase</keyword>
<dbReference type="EMBL" id="JAXCLW010000001">
    <property type="protein sequence ID" value="MDY0882339.1"/>
    <property type="molecule type" value="Genomic_DNA"/>
</dbReference>
<dbReference type="PANTHER" id="PTHR30481:SF4">
    <property type="entry name" value="SITE-SPECIFIC DNA-METHYLTRANSFERASE (ADENINE-SPECIFIC)"/>
    <property type="match status" value="1"/>
</dbReference>
<dbReference type="Gene3D" id="1.10.1020.10">
    <property type="entry name" value="Adenine-specific Methyltransferase, Domain 2"/>
    <property type="match status" value="1"/>
</dbReference>
<evidence type="ECO:0000256" key="4">
    <source>
        <dbReference type="ARBA" id="ARBA00022679"/>
    </source>
</evidence>
<dbReference type="InterPro" id="IPR012263">
    <property type="entry name" value="M_m6A_EcoRV"/>
</dbReference>
<gene>
    <name evidence="7" type="ORF">SMD27_05765</name>
</gene>
<sequence>MESNYQRPVTPVEPIAPWLGGKKHLAQRLVNLIADIPHKTYVEPFIGMGGVFLRRHYAPPAEVINDINRELVTMFRVAQRHRAAFIEAVDRWSLASRDEFDRLKRTPPDVLTDIERAARFLYLQRQAFGGKVKHPSFGVDVAGGSRLRARAAVRHIEDLGRRLEGVIIECLPWRDLIDRYDRPDTLFYLDPPYWGCESDYGSDFKRSDFYDMAARLRKLQGRFMLSLNDANGVRECFAGFHFIEVETTYSMGTRERGVGQRADELIITKSGGISSGRLFDMT</sequence>
<dbReference type="PRINTS" id="PR00505">
    <property type="entry name" value="D12N6MTFRASE"/>
</dbReference>
<dbReference type="Gene3D" id="3.40.50.150">
    <property type="entry name" value="Vaccinia Virus protein VP39"/>
    <property type="match status" value="1"/>
</dbReference>
<evidence type="ECO:0000256" key="3">
    <source>
        <dbReference type="ARBA" id="ARBA00022603"/>
    </source>
</evidence>
<comment type="similarity">
    <text evidence="1">Belongs to the N(4)/N(6)-methyltransferase family.</text>
</comment>
<evidence type="ECO:0000256" key="5">
    <source>
        <dbReference type="ARBA" id="ARBA00022691"/>
    </source>
</evidence>
<evidence type="ECO:0000256" key="6">
    <source>
        <dbReference type="ARBA" id="ARBA00047942"/>
    </source>
</evidence>
<comment type="caution">
    <text evidence="7">The sequence shown here is derived from an EMBL/GenBank/DDBJ whole genome shotgun (WGS) entry which is preliminary data.</text>
</comment>
<dbReference type="GO" id="GO:0008168">
    <property type="term" value="F:methyltransferase activity"/>
    <property type="evidence" value="ECO:0007669"/>
    <property type="project" value="UniProtKB-KW"/>
</dbReference>
<dbReference type="Proteomes" id="UP001279642">
    <property type="component" value="Unassembled WGS sequence"/>
</dbReference>
<dbReference type="Pfam" id="PF02086">
    <property type="entry name" value="MethyltransfD12"/>
    <property type="match status" value="1"/>
</dbReference>